<keyword evidence="2" id="KW-0479">Metal-binding</keyword>
<dbReference type="GO" id="GO:0008758">
    <property type="term" value="F:UDP-2,3-diacylglucosamine hydrolase activity"/>
    <property type="evidence" value="ECO:0007669"/>
    <property type="project" value="TreeGrafter"/>
</dbReference>
<dbReference type="NCBIfam" id="TIGR01409">
    <property type="entry name" value="TAT_signal_seq"/>
    <property type="match status" value="1"/>
</dbReference>
<dbReference type="InterPro" id="IPR004843">
    <property type="entry name" value="Calcineurin-like_PHP"/>
</dbReference>
<comment type="similarity">
    <text evidence="4">Belongs to the metallophosphoesterase superfamily.</text>
</comment>
<gene>
    <name evidence="6" type="ORF">OE104_07425</name>
</gene>
<dbReference type="GO" id="GO:0009245">
    <property type="term" value="P:lipid A biosynthetic process"/>
    <property type="evidence" value="ECO:0007669"/>
    <property type="project" value="TreeGrafter"/>
</dbReference>
<dbReference type="AlphaFoldDB" id="A0A9E8RZ28"/>
<evidence type="ECO:0000313" key="7">
    <source>
        <dbReference type="Proteomes" id="UP001164718"/>
    </source>
</evidence>
<evidence type="ECO:0000256" key="1">
    <source>
        <dbReference type="ARBA" id="ARBA00001968"/>
    </source>
</evidence>
<comment type="cofactor">
    <cofactor evidence="1">
        <name>a divalent metal cation</name>
        <dbReference type="ChEBI" id="CHEBI:60240"/>
    </cofactor>
</comment>
<evidence type="ECO:0000259" key="5">
    <source>
        <dbReference type="Pfam" id="PF00149"/>
    </source>
</evidence>
<dbReference type="InterPro" id="IPR029052">
    <property type="entry name" value="Metallo-depent_PP-like"/>
</dbReference>
<dbReference type="InterPro" id="IPR051158">
    <property type="entry name" value="Metallophosphoesterase_sf"/>
</dbReference>
<dbReference type="PANTHER" id="PTHR31302:SF25">
    <property type="entry name" value="PHOSPHOESTERASE"/>
    <property type="match status" value="1"/>
</dbReference>
<evidence type="ECO:0000256" key="2">
    <source>
        <dbReference type="ARBA" id="ARBA00022723"/>
    </source>
</evidence>
<dbReference type="GO" id="GO:0046872">
    <property type="term" value="F:metal ion binding"/>
    <property type="evidence" value="ECO:0007669"/>
    <property type="project" value="UniProtKB-KW"/>
</dbReference>
<evidence type="ECO:0000313" key="6">
    <source>
        <dbReference type="EMBL" id="WAA11282.1"/>
    </source>
</evidence>
<reference evidence="6" key="1">
    <citation type="submission" date="2022-09" db="EMBL/GenBank/DDBJ databases">
        <title>Complete Genomes of Fervidibacillus albus and Fervidibacillus halotolerans isolated from tidal flat sediments.</title>
        <authorList>
            <person name="Kwon K.K."/>
            <person name="Yang S.-H."/>
            <person name="Park M.J."/>
            <person name="Oh H.-M."/>
        </authorList>
    </citation>
    <scope>NUCLEOTIDE SEQUENCE</scope>
    <source>
        <strain evidence="6">MEBiC13591</strain>
    </source>
</reference>
<dbReference type="InterPro" id="IPR019546">
    <property type="entry name" value="TAT_signal_bac_arc"/>
</dbReference>
<dbReference type="PANTHER" id="PTHR31302">
    <property type="entry name" value="TRANSMEMBRANE PROTEIN WITH METALLOPHOSPHOESTERASE DOMAIN-RELATED"/>
    <property type="match status" value="1"/>
</dbReference>
<organism evidence="6 7">
    <name type="scientific">Fervidibacillus albus</name>
    <dbReference type="NCBI Taxonomy" id="2980026"/>
    <lineage>
        <taxon>Bacteria</taxon>
        <taxon>Bacillati</taxon>
        <taxon>Bacillota</taxon>
        <taxon>Bacilli</taxon>
        <taxon>Bacillales</taxon>
        <taxon>Bacillaceae</taxon>
        <taxon>Fervidibacillus</taxon>
    </lineage>
</organism>
<dbReference type="GO" id="GO:0016020">
    <property type="term" value="C:membrane"/>
    <property type="evidence" value="ECO:0007669"/>
    <property type="project" value="GOC"/>
</dbReference>
<evidence type="ECO:0000256" key="3">
    <source>
        <dbReference type="ARBA" id="ARBA00022801"/>
    </source>
</evidence>
<dbReference type="SUPFAM" id="SSF56300">
    <property type="entry name" value="Metallo-dependent phosphatases"/>
    <property type="match status" value="1"/>
</dbReference>
<dbReference type="Proteomes" id="UP001164718">
    <property type="component" value="Chromosome"/>
</dbReference>
<dbReference type="KEGG" id="faf:OE104_07425"/>
<dbReference type="FunFam" id="3.60.21.10:FF:000028">
    <property type="entry name" value="Putative metallophosphoesterase"/>
    <property type="match status" value="1"/>
</dbReference>
<accession>A0A9E8RZ28</accession>
<name>A0A9E8RZ28_9BACI</name>
<keyword evidence="3" id="KW-0378">Hydrolase</keyword>
<dbReference type="Pfam" id="PF00149">
    <property type="entry name" value="Metallophos"/>
    <property type="match status" value="1"/>
</dbReference>
<proteinExistence type="inferred from homology"/>
<feature type="domain" description="Calcineurin-like phosphoesterase" evidence="5">
    <location>
        <begin position="59"/>
        <end position="225"/>
    </location>
</feature>
<dbReference type="CDD" id="cd07385">
    <property type="entry name" value="MPP_YkuE_C"/>
    <property type="match status" value="1"/>
</dbReference>
<evidence type="ECO:0000256" key="4">
    <source>
        <dbReference type="ARBA" id="ARBA00061089"/>
    </source>
</evidence>
<sequence length="287" mass="32387">MNKKISRRRFLKKSALSIATLLIGSISTHIYMNRIEPNWIETVRIDLTHPFIPDSFHGLKIIQFSDTHLGFHFDVQQLEKVVKIISNENPDLIVFSGDLVDNLLSFFQWDETIRLLHQLNAPMGKFAVYGNHDHGGWGSNKYKQLMESSGFAILQNEAVSIKNDTGDQFTLAGVDDAMLGKPDFEKTFIDLPKDTFTLLISHAPDLADEAANFPVHFQLSGHSHGGQVQFPFIGPLITPPYGNKYVEGLYTVTENFSVYVNRGLGTTRLPYRLFSRPEITAFTLKSV</sequence>
<dbReference type="Gene3D" id="3.60.21.10">
    <property type="match status" value="1"/>
</dbReference>
<keyword evidence="7" id="KW-1185">Reference proteome</keyword>
<protein>
    <submittedName>
        <fullName evidence="6">Metallophosphoesterase</fullName>
    </submittedName>
</protein>
<dbReference type="EMBL" id="CP106878">
    <property type="protein sequence ID" value="WAA11282.1"/>
    <property type="molecule type" value="Genomic_DNA"/>
</dbReference>